<feature type="modified residue" description="N6-(pyridoxal phosphate)lysine" evidence="5 6">
    <location>
        <position position="37"/>
    </location>
</feature>
<evidence type="ECO:0000313" key="10">
    <source>
        <dbReference type="Proteomes" id="UP000236340"/>
    </source>
</evidence>
<reference evidence="9 10" key="1">
    <citation type="journal article" date="2018" name="Genome Announc.">
        <title>Genome Sequence of Geothermobacter sp. HR-1 Iron Reducer from the Loihi Seamount.</title>
        <authorList>
            <person name="Smith H."/>
            <person name="Abuyen K."/>
            <person name="Tremblay J."/>
            <person name="Savalia P."/>
            <person name="Perez-Rodriguez I."/>
            <person name="Emerson D."/>
            <person name="Tully B."/>
            <person name="Amend J."/>
        </authorList>
    </citation>
    <scope>NUCLEOTIDE SEQUENCE [LARGE SCALE GENOMIC DNA]</scope>
    <source>
        <strain evidence="9 10">HR-1</strain>
    </source>
</reference>
<dbReference type="NCBIfam" id="TIGR00492">
    <property type="entry name" value="alr"/>
    <property type="match status" value="1"/>
</dbReference>
<dbReference type="SMART" id="SM01005">
    <property type="entry name" value="Ala_racemase_C"/>
    <property type="match status" value="1"/>
</dbReference>
<evidence type="ECO:0000256" key="7">
    <source>
        <dbReference type="PIRSR" id="PIRSR600821-52"/>
    </source>
</evidence>
<dbReference type="PRINTS" id="PR00992">
    <property type="entry name" value="ALARACEMASE"/>
</dbReference>
<dbReference type="SUPFAM" id="SSF51419">
    <property type="entry name" value="PLP-binding barrel"/>
    <property type="match status" value="1"/>
</dbReference>
<dbReference type="Proteomes" id="UP000236340">
    <property type="component" value="Unassembled WGS sequence"/>
</dbReference>
<accession>A0A2K2HBI3</accession>
<comment type="function">
    <text evidence="5">Catalyzes the interconversion of L-alanine and D-alanine. May also act on other amino acids.</text>
</comment>
<evidence type="ECO:0000256" key="3">
    <source>
        <dbReference type="ARBA" id="ARBA00022898"/>
    </source>
</evidence>
<dbReference type="PANTHER" id="PTHR30511:SF0">
    <property type="entry name" value="ALANINE RACEMASE, CATABOLIC-RELATED"/>
    <property type="match status" value="1"/>
</dbReference>
<comment type="cofactor">
    <cofactor evidence="2 5 6">
        <name>pyridoxal 5'-phosphate</name>
        <dbReference type="ChEBI" id="CHEBI:597326"/>
    </cofactor>
</comment>
<dbReference type="UniPathway" id="UPA00042">
    <property type="reaction ID" value="UER00497"/>
</dbReference>
<organism evidence="9 10">
    <name type="scientific">Geothermobacter hydrogeniphilus</name>
    <dbReference type="NCBI Taxonomy" id="1969733"/>
    <lineage>
        <taxon>Bacteria</taxon>
        <taxon>Pseudomonadati</taxon>
        <taxon>Thermodesulfobacteriota</taxon>
        <taxon>Desulfuromonadia</taxon>
        <taxon>Desulfuromonadales</taxon>
        <taxon>Geothermobacteraceae</taxon>
        <taxon>Geothermobacter</taxon>
    </lineage>
</organism>
<comment type="caution">
    <text evidence="9">The sequence shown here is derived from an EMBL/GenBank/DDBJ whole genome shotgun (WGS) entry which is preliminary data.</text>
</comment>
<dbReference type="GO" id="GO:0030632">
    <property type="term" value="P:D-alanine biosynthetic process"/>
    <property type="evidence" value="ECO:0007669"/>
    <property type="project" value="UniProtKB-UniRule"/>
</dbReference>
<dbReference type="Pfam" id="PF01168">
    <property type="entry name" value="Ala_racemase_N"/>
    <property type="match status" value="1"/>
</dbReference>
<dbReference type="Gene3D" id="3.20.20.10">
    <property type="entry name" value="Alanine racemase"/>
    <property type="match status" value="1"/>
</dbReference>
<protein>
    <recommendedName>
        <fullName evidence="5">Alanine racemase</fullName>
        <ecNumber evidence="5">5.1.1.1</ecNumber>
    </recommendedName>
</protein>
<dbReference type="GO" id="GO:0008784">
    <property type="term" value="F:alanine racemase activity"/>
    <property type="evidence" value="ECO:0007669"/>
    <property type="project" value="UniProtKB-UniRule"/>
</dbReference>
<feature type="active site" description="Proton acceptor; specific for L-alanine" evidence="5">
    <location>
        <position position="263"/>
    </location>
</feature>
<dbReference type="CDD" id="cd00430">
    <property type="entry name" value="PLPDE_III_AR"/>
    <property type="match status" value="1"/>
</dbReference>
<dbReference type="FunFam" id="3.20.20.10:FF:000002">
    <property type="entry name" value="Alanine racemase"/>
    <property type="match status" value="1"/>
</dbReference>
<dbReference type="PANTHER" id="PTHR30511">
    <property type="entry name" value="ALANINE RACEMASE"/>
    <property type="match status" value="1"/>
</dbReference>
<feature type="binding site" evidence="5 7">
    <location>
        <position position="311"/>
    </location>
    <ligand>
        <name>substrate</name>
    </ligand>
</feature>
<dbReference type="InterPro" id="IPR000821">
    <property type="entry name" value="Ala_racemase"/>
</dbReference>
<feature type="domain" description="Alanine racemase C-terminal" evidence="8">
    <location>
        <begin position="242"/>
        <end position="370"/>
    </location>
</feature>
<dbReference type="SUPFAM" id="SSF50621">
    <property type="entry name" value="Alanine racemase C-terminal domain-like"/>
    <property type="match status" value="1"/>
</dbReference>
<dbReference type="InterPro" id="IPR001608">
    <property type="entry name" value="Ala_racemase_N"/>
</dbReference>
<evidence type="ECO:0000256" key="5">
    <source>
        <dbReference type="HAMAP-Rule" id="MF_01201"/>
    </source>
</evidence>
<dbReference type="GO" id="GO:0005829">
    <property type="term" value="C:cytosol"/>
    <property type="evidence" value="ECO:0007669"/>
    <property type="project" value="TreeGrafter"/>
</dbReference>
<feature type="binding site" evidence="5 7">
    <location>
        <position position="135"/>
    </location>
    <ligand>
        <name>substrate</name>
    </ligand>
</feature>
<dbReference type="InterPro" id="IPR009006">
    <property type="entry name" value="Ala_racemase/Decarboxylase_C"/>
</dbReference>
<dbReference type="EC" id="5.1.1.1" evidence="5"/>
<proteinExistence type="inferred from homology"/>
<dbReference type="InterPro" id="IPR029066">
    <property type="entry name" value="PLP-binding_barrel"/>
</dbReference>
<evidence type="ECO:0000313" key="9">
    <source>
        <dbReference type="EMBL" id="PNU20593.1"/>
    </source>
</evidence>
<comment type="catalytic activity">
    <reaction evidence="1 5">
        <text>L-alanine = D-alanine</text>
        <dbReference type="Rhea" id="RHEA:20249"/>
        <dbReference type="ChEBI" id="CHEBI:57416"/>
        <dbReference type="ChEBI" id="CHEBI:57972"/>
        <dbReference type="EC" id="5.1.1.1"/>
    </reaction>
</comment>
<gene>
    <name evidence="9" type="primary">alr</name>
    <name evidence="9" type="ORF">C2E25_06880</name>
</gene>
<dbReference type="Gene3D" id="2.40.37.10">
    <property type="entry name" value="Lyase, Ornithine Decarboxylase, Chain A, domain 1"/>
    <property type="match status" value="1"/>
</dbReference>
<sequence>MDSLPATRIEIDLDALRHNFRLACEYAAGRDLLAVVKADAYGHGAVRVAQTLVGEGAELFGVAHLGEAAPLRQAGIDRPILLFCGVRPGEEDQVLELRLTPMLFDLGLAERLDGLAAAAGLRQPVHLKIDTGMGRVGFRPEELPEVLERLRQLSHLELEGVVSHLALADERDNPFSEEQYARFRACLRQVREAGFSPRWVHLSNSAALYSRDFPECNLSRPGISLYGGLPGPGFADLDLRPVMHVRSSIAQLKQVPAGTGVSYGHRFTAGRPTRLAAVPVGYADGYSRRFSNCGEVLIRGCRAPVVGTVCMNWTLVDVTDLPEVAVGDRVTFLGRDGDTLLRGSDLAAKIGTIDYELYCSLGSRNVRVYLAAS</sequence>
<dbReference type="RefSeq" id="WP_103115024.1">
    <property type="nucleotide sequence ID" value="NZ_PPFX01000011.1"/>
</dbReference>
<evidence type="ECO:0000256" key="6">
    <source>
        <dbReference type="PIRSR" id="PIRSR600821-50"/>
    </source>
</evidence>
<evidence type="ECO:0000256" key="4">
    <source>
        <dbReference type="ARBA" id="ARBA00023235"/>
    </source>
</evidence>
<dbReference type="Pfam" id="PF00842">
    <property type="entry name" value="Ala_racemase_C"/>
    <property type="match status" value="1"/>
</dbReference>
<dbReference type="InterPro" id="IPR011079">
    <property type="entry name" value="Ala_racemase_C"/>
</dbReference>
<dbReference type="OrthoDB" id="9813814at2"/>
<dbReference type="AlphaFoldDB" id="A0A2K2HBI3"/>
<evidence type="ECO:0000256" key="1">
    <source>
        <dbReference type="ARBA" id="ARBA00000316"/>
    </source>
</evidence>
<comment type="pathway">
    <text evidence="5">Amino-acid biosynthesis; D-alanine biosynthesis; D-alanine from L-alanine: step 1/1.</text>
</comment>
<dbReference type="GO" id="GO:0030170">
    <property type="term" value="F:pyridoxal phosphate binding"/>
    <property type="evidence" value="ECO:0007669"/>
    <property type="project" value="UniProtKB-UniRule"/>
</dbReference>
<comment type="similarity">
    <text evidence="5">Belongs to the alanine racemase family.</text>
</comment>
<feature type="active site" description="Proton acceptor; specific for D-alanine" evidence="5">
    <location>
        <position position="37"/>
    </location>
</feature>
<evidence type="ECO:0000259" key="8">
    <source>
        <dbReference type="SMART" id="SM01005"/>
    </source>
</evidence>
<keyword evidence="4 5" id="KW-0413">Isomerase</keyword>
<dbReference type="EMBL" id="PPFX01000011">
    <property type="protein sequence ID" value="PNU20593.1"/>
    <property type="molecule type" value="Genomic_DNA"/>
</dbReference>
<dbReference type="PROSITE" id="PS00395">
    <property type="entry name" value="ALANINE_RACEMASE"/>
    <property type="match status" value="1"/>
</dbReference>
<keyword evidence="3 5" id="KW-0663">Pyridoxal phosphate</keyword>
<dbReference type="HAMAP" id="MF_01201">
    <property type="entry name" value="Ala_racemase"/>
    <property type="match status" value="1"/>
</dbReference>
<evidence type="ECO:0000256" key="2">
    <source>
        <dbReference type="ARBA" id="ARBA00001933"/>
    </source>
</evidence>
<dbReference type="InterPro" id="IPR020622">
    <property type="entry name" value="Ala_racemase_pyridoxalP-BS"/>
</dbReference>
<name>A0A2K2HBI3_9BACT</name>